<keyword evidence="2" id="KW-0472">Membrane</keyword>
<feature type="domain" description="C2" evidence="3">
    <location>
        <begin position="270"/>
        <end position="389"/>
    </location>
</feature>
<feature type="region of interest" description="Disordered" evidence="1">
    <location>
        <begin position="399"/>
        <end position="422"/>
    </location>
</feature>
<name>A0AAE1BM31_PETCI</name>
<feature type="region of interest" description="Disordered" evidence="1">
    <location>
        <begin position="192"/>
        <end position="228"/>
    </location>
</feature>
<dbReference type="SUPFAM" id="SSF49562">
    <property type="entry name" value="C2 domain (Calcium/lipid-binding domain, CaLB)"/>
    <property type="match status" value="2"/>
</dbReference>
<dbReference type="PROSITE" id="PS50004">
    <property type="entry name" value="C2"/>
    <property type="match status" value="2"/>
</dbReference>
<dbReference type="Gene3D" id="2.60.40.150">
    <property type="entry name" value="C2 domain"/>
    <property type="match status" value="2"/>
</dbReference>
<evidence type="ECO:0000313" key="5">
    <source>
        <dbReference type="Proteomes" id="UP001286313"/>
    </source>
</evidence>
<sequence>MKMPVEATAFLGAVAAFVVFLFVLFLYLNKKLCFYSTGSLPCCDDSVSKADKLKELGAAYNYGDGETSSDSEEEISNRLAASRSFPSALRDSHHALTNHLNHTSSHHHNHTNHTSPPYHSYNPLRPPQLPPTWVHHVPLHNTRPQMMSLHLYSILSAISAPTRCTSLTPSPGGGGETFQPNGDLISLAEKGRAGVGGEEEPGGVGGGVSSSSASSSGSTTSGDDDLLTHRALRHRDPRAYRQMSPSRPPFEATYQQDGDGGGVGAALLVRCGTVEAGFAYDLPTRTLTVHVLQAKDVPSKERGGAANTQVRVVLLPTRKQKHKTRIRPGENPQFNEAFVFSKINPEEVQQLGVRLRLYGCERMRREKMVGEVIVPFASINLTLGNTFWLTLEPRANLARSESRTEVSSLTRSDSTGSNHSVHGSAPELLLGLTYNGTTGRLAVEVIKGSHFRNSDDFRNMSNTRAPDTYVKLVLMSSSGQEIAHSKTSVRRGQPNPLFKETFMFQVALFQLPDVTLMASVYTKRSMKRKDTIGWFALGLNSSGEEELAHWNQMRDQRGEQVCRWHVLLES</sequence>
<evidence type="ECO:0000256" key="2">
    <source>
        <dbReference type="SAM" id="Phobius"/>
    </source>
</evidence>
<keyword evidence="2" id="KW-1133">Transmembrane helix</keyword>
<reference evidence="4" key="1">
    <citation type="submission" date="2023-10" db="EMBL/GenBank/DDBJ databases">
        <title>Genome assemblies of two species of porcelain crab, Petrolisthes cinctipes and Petrolisthes manimaculis (Anomura: Porcellanidae).</title>
        <authorList>
            <person name="Angst P."/>
        </authorList>
    </citation>
    <scope>NUCLEOTIDE SEQUENCE</scope>
    <source>
        <strain evidence="4">PB745_01</strain>
        <tissue evidence="4">Gill</tissue>
    </source>
</reference>
<feature type="region of interest" description="Disordered" evidence="1">
    <location>
        <begin position="100"/>
        <end position="124"/>
    </location>
</feature>
<dbReference type="CDD" id="cd08389">
    <property type="entry name" value="C2A_Synaptotagmin-14_16"/>
    <property type="match status" value="1"/>
</dbReference>
<dbReference type="InterPro" id="IPR035892">
    <property type="entry name" value="C2_domain_sf"/>
</dbReference>
<dbReference type="AlphaFoldDB" id="A0AAE1BM31"/>
<feature type="transmembrane region" description="Helical" evidence="2">
    <location>
        <begin position="7"/>
        <end position="28"/>
    </location>
</feature>
<dbReference type="Pfam" id="PF00168">
    <property type="entry name" value="C2"/>
    <property type="match status" value="2"/>
</dbReference>
<dbReference type="GO" id="GO:0005543">
    <property type="term" value="F:phospholipid binding"/>
    <property type="evidence" value="ECO:0007669"/>
    <property type="project" value="TreeGrafter"/>
</dbReference>
<organism evidence="4 5">
    <name type="scientific">Petrolisthes cinctipes</name>
    <name type="common">Flat porcelain crab</name>
    <dbReference type="NCBI Taxonomy" id="88211"/>
    <lineage>
        <taxon>Eukaryota</taxon>
        <taxon>Metazoa</taxon>
        <taxon>Ecdysozoa</taxon>
        <taxon>Arthropoda</taxon>
        <taxon>Crustacea</taxon>
        <taxon>Multicrustacea</taxon>
        <taxon>Malacostraca</taxon>
        <taxon>Eumalacostraca</taxon>
        <taxon>Eucarida</taxon>
        <taxon>Decapoda</taxon>
        <taxon>Pleocyemata</taxon>
        <taxon>Anomura</taxon>
        <taxon>Galatheoidea</taxon>
        <taxon>Porcellanidae</taxon>
        <taxon>Petrolisthes</taxon>
    </lineage>
</organism>
<evidence type="ECO:0000259" key="3">
    <source>
        <dbReference type="PROSITE" id="PS50004"/>
    </source>
</evidence>
<keyword evidence="5" id="KW-1185">Reference proteome</keyword>
<accession>A0AAE1BM31</accession>
<dbReference type="InterPro" id="IPR043541">
    <property type="entry name" value="SYT14/14L/16"/>
</dbReference>
<feature type="compositionally biased region" description="Polar residues" evidence="1">
    <location>
        <begin position="405"/>
        <end position="421"/>
    </location>
</feature>
<comment type="caution">
    <text evidence="4">The sequence shown here is derived from an EMBL/GenBank/DDBJ whole genome shotgun (WGS) entry which is preliminary data.</text>
</comment>
<protein>
    <recommendedName>
        <fullName evidence="3">C2 domain-containing protein</fullName>
    </recommendedName>
</protein>
<dbReference type="FunFam" id="2.60.40.150:FF:000062">
    <property type="entry name" value="synaptotagmin-14 isoform X1"/>
    <property type="match status" value="1"/>
</dbReference>
<dbReference type="InterPro" id="IPR000008">
    <property type="entry name" value="C2_dom"/>
</dbReference>
<dbReference type="EMBL" id="JAWQEG010007779">
    <property type="protein sequence ID" value="KAK3851689.1"/>
    <property type="molecule type" value="Genomic_DNA"/>
</dbReference>
<dbReference type="SMART" id="SM00239">
    <property type="entry name" value="C2"/>
    <property type="match status" value="2"/>
</dbReference>
<dbReference type="PANTHER" id="PTHR46129">
    <property type="entry name" value="SYNAPTOTAGMIN 14, ISOFORM D"/>
    <property type="match status" value="1"/>
</dbReference>
<dbReference type="Proteomes" id="UP001286313">
    <property type="component" value="Unassembled WGS sequence"/>
</dbReference>
<feature type="domain" description="C2" evidence="3">
    <location>
        <begin position="424"/>
        <end position="565"/>
    </location>
</feature>
<gene>
    <name evidence="4" type="ORF">Pcinc_041682</name>
</gene>
<evidence type="ECO:0000313" key="4">
    <source>
        <dbReference type="EMBL" id="KAK3851689.1"/>
    </source>
</evidence>
<keyword evidence="2" id="KW-0812">Transmembrane</keyword>
<dbReference type="CDD" id="cd08408">
    <property type="entry name" value="C2B_Synaptotagmin-14_16"/>
    <property type="match status" value="1"/>
</dbReference>
<feature type="compositionally biased region" description="Low complexity" evidence="1">
    <location>
        <begin position="209"/>
        <end position="221"/>
    </location>
</feature>
<proteinExistence type="predicted"/>
<evidence type="ECO:0000256" key="1">
    <source>
        <dbReference type="SAM" id="MobiDB-lite"/>
    </source>
</evidence>
<dbReference type="PANTHER" id="PTHR46129:SF2">
    <property type="entry name" value="SYNAPTOTAGMIN 14, ISOFORM D"/>
    <property type="match status" value="1"/>
</dbReference>